<evidence type="ECO:0000256" key="3">
    <source>
        <dbReference type="ARBA" id="ARBA00022475"/>
    </source>
</evidence>
<keyword evidence="5 11" id="KW-0812">Transmembrane</keyword>
<feature type="transmembrane region" description="Helical" evidence="12">
    <location>
        <begin position="202"/>
        <end position="228"/>
    </location>
</feature>
<evidence type="ECO:0000256" key="1">
    <source>
        <dbReference type="ARBA" id="ARBA00003929"/>
    </source>
</evidence>
<dbReference type="OrthoDB" id="10017003at2759"/>
<feature type="transmembrane region" description="Helical" evidence="12">
    <location>
        <begin position="571"/>
        <end position="595"/>
    </location>
</feature>
<accession>A0A8J6DE44</accession>
<dbReference type="PROSITE" id="PS50262">
    <property type="entry name" value="G_PROTEIN_RECEP_F1_2"/>
    <property type="match status" value="2"/>
</dbReference>
<keyword evidence="6" id="KW-0552">Olfaction</keyword>
<dbReference type="InterPro" id="IPR000725">
    <property type="entry name" value="Olfact_rcpt"/>
</dbReference>
<comment type="function">
    <text evidence="1">Putative odorant or sperm cell receptor.</text>
</comment>
<proteinExistence type="inferred from homology"/>
<dbReference type="GO" id="GO:0005886">
    <property type="term" value="C:plasma membrane"/>
    <property type="evidence" value="ECO:0007669"/>
    <property type="project" value="UniProtKB-SubCell"/>
</dbReference>
<protein>
    <submittedName>
        <fullName evidence="14">Olfactory receptor 2T1</fullName>
    </submittedName>
</protein>
<dbReference type="PRINTS" id="PR00245">
    <property type="entry name" value="OLFACTORYR"/>
</dbReference>
<evidence type="ECO:0000259" key="13">
    <source>
        <dbReference type="PROSITE" id="PS50262"/>
    </source>
</evidence>
<comment type="similarity">
    <text evidence="11">Belongs to the G-protein coupled receptor 1 family.</text>
</comment>
<keyword evidence="11 14" id="KW-0675">Receptor</keyword>
<dbReference type="GO" id="GO:0004984">
    <property type="term" value="F:olfactory receptor activity"/>
    <property type="evidence" value="ECO:0007669"/>
    <property type="project" value="InterPro"/>
</dbReference>
<feature type="transmembrane region" description="Helical" evidence="12">
    <location>
        <begin position="357"/>
        <end position="382"/>
    </location>
</feature>
<dbReference type="EMBL" id="JAGFMF010012290">
    <property type="protein sequence ID" value="KAG8504515.1"/>
    <property type="molecule type" value="Genomic_DNA"/>
</dbReference>
<dbReference type="PROSITE" id="PS00237">
    <property type="entry name" value="G_PROTEIN_RECEP_F1_1"/>
    <property type="match status" value="2"/>
</dbReference>
<feature type="domain" description="G-protein coupled receptors family 1 profile" evidence="13">
    <location>
        <begin position="46"/>
        <end position="295"/>
    </location>
</feature>
<feature type="transmembrane region" description="Helical" evidence="12">
    <location>
        <begin position="249"/>
        <end position="266"/>
    </location>
</feature>
<reference evidence="14" key="1">
    <citation type="journal article" date="2021" name="Evol. Appl.">
        <title>The genome of the Pyrenean desman and the effects of bottlenecks and inbreeding on the genomic landscape of an endangered species.</title>
        <authorList>
            <person name="Escoda L."/>
            <person name="Castresana J."/>
        </authorList>
    </citation>
    <scope>NUCLEOTIDE SEQUENCE</scope>
    <source>
        <strain evidence="14">IBE-C5619</strain>
    </source>
</reference>
<feature type="transmembrane region" description="Helical" evidence="12">
    <location>
        <begin position="607"/>
        <end position="626"/>
    </location>
</feature>
<feature type="non-terminal residue" evidence="14">
    <location>
        <position position="651"/>
    </location>
</feature>
<feature type="transmembrane region" description="Helical" evidence="12">
    <location>
        <begin position="474"/>
        <end position="496"/>
    </location>
</feature>
<feature type="non-terminal residue" evidence="14">
    <location>
        <position position="1"/>
    </location>
</feature>
<dbReference type="PRINTS" id="PR00237">
    <property type="entry name" value="GPCRRHODOPSN"/>
</dbReference>
<keyword evidence="15" id="KW-1185">Reference proteome</keyword>
<dbReference type="PANTHER" id="PTHR26453">
    <property type="entry name" value="OLFACTORY RECEPTOR"/>
    <property type="match status" value="1"/>
</dbReference>
<evidence type="ECO:0000256" key="6">
    <source>
        <dbReference type="ARBA" id="ARBA00022725"/>
    </source>
</evidence>
<dbReference type="FunFam" id="1.20.1070.10:FF:000008">
    <property type="entry name" value="Olfactory receptor"/>
    <property type="match status" value="2"/>
</dbReference>
<evidence type="ECO:0000313" key="14">
    <source>
        <dbReference type="EMBL" id="KAG8504515.1"/>
    </source>
</evidence>
<gene>
    <name evidence="14" type="ORF">J0S82_002735</name>
</gene>
<evidence type="ECO:0000256" key="12">
    <source>
        <dbReference type="SAM" id="Phobius"/>
    </source>
</evidence>
<sequence length="651" mass="73834">VQLNTMDVGNKTTSSDFTFTGLFTHSKTSGFLFTIICTIFFMAMIANGVMIFLIYVDPHLHTPMYFLLSHLSFIDMMYISTIVPKMLIDYLVGKGTISFVACTAQYFLYMGFVGAEFFLLGLMAYDRYVAICNPLRYPILMNQRVCWMILVSSWFGGALDSFLLTPITMSLPFCASHKINHFFCEAPTMLRLACGDKAAYEMVMYVCCVTMLLIPFSVVIASYARILVTVHQMKSAEGKKKAFTTCSSHMIVVTLFYGAALYTYMLPQSYHTPIKDKVFSAFYTILTPLLNPLIYSLRNRDVTGALKRVWAQFHCLIINPHAMPNFMSENTTLLSMEGYNTSSTDFTFRGLFINKDISGLLFTIISTIFFTALMANGIMIFLIRTDSRLHTPMYFLLSHLSLIDMMYISTIVPKILIDYLLGQRTISFVGCTTQHFLYLTLVGAEFFLLGLMAYDRYVAICNPLRYPVLMSRQVCWMIIAGSWFGGFLDGFLLTPITMSFPFCNSREINHFFCEAPAVLKLACADTALYETVMYVCCVLMLLIPFSVVIASYARILTTVHRMSSVEGRKKAFATCSSHMTVVTLFYGAAMYTYMLPHSYHRPEQDKVFSVFYTILTPMLNPLIYSMRNKDVTGALKRALGRFKGSKRVEGD</sequence>
<dbReference type="Proteomes" id="UP000700334">
    <property type="component" value="Unassembled WGS sequence"/>
</dbReference>
<evidence type="ECO:0000256" key="7">
    <source>
        <dbReference type="ARBA" id="ARBA00022989"/>
    </source>
</evidence>
<evidence type="ECO:0000256" key="5">
    <source>
        <dbReference type="ARBA" id="ARBA00022692"/>
    </source>
</evidence>
<organism evidence="14 15">
    <name type="scientific">Galemys pyrenaicus</name>
    <name type="common">Iberian desman</name>
    <name type="synonym">Pyrenean desman</name>
    <dbReference type="NCBI Taxonomy" id="202257"/>
    <lineage>
        <taxon>Eukaryota</taxon>
        <taxon>Metazoa</taxon>
        <taxon>Chordata</taxon>
        <taxon>Craniata</taxon>
        <taxon>Vertebrata</taxon>
        <taxon>Euteleostomi</taxon>
        <taxon>Mammalia</taxon>
        <taxon>Eutheria</taxon>
        <taxon>Laurasiatheria</taxon>
        <taxon>Eulipotyphla</taxon>
        <taxon>Talpidae</taxon>
        <taxon>Galemys</taxon>
    </lineage>
</organism>
<feature type="transmembrane region" description="Helical" evidence="12">
    <location>
        <begin position="145"/>
        <end position="164"/>
    </location>
</feature>
<comment type="subcellular location">
    <subcellularLocation>
        <location evidence="2">Cell membrane</location>
        <topology evidence="2">Multi-pass membrane protein</topology>
    </subcellularLocation>
</comment>
<evidence type="ECO:0000256" key="11">
    <source>
        <dbReference type="RuleBase" id="RU000688"/>
    </source>
</evidence>
<feature type="transmembrane region" description="Helical" evidence="12">
    <location>
        <begin position="31"/>
        <end position="56"/>
    </location>
</feature>
<evidence type="ECO:0000313" key="15">
    <source>
        <dbReference type="Proteomes" id="UP000700334"/>
    </source>
</evidence>
<feature type="transmembrane region" description="Helical" evidence="12">
    <location>
        <begin position="106"/>
        <end position="125"/>
    </location>
</feature>
<evidence type="ECO:0000256" key="4">
    <source>
        <dbReference type="ARBA" id="ARBA00022606"/>
    </source>
</evidence>
<evidence type="ECO:0000256" key="10">
    <source>
        <dbReference type="ARBA" id="ARBA00023224"/>
    </source>
</evidence>
<feature type="transmembrane region" description="Helical" evidence="12">
    <location>
        <begin position="436"/>
        <end position="454"/>
    </location>
</feature>
<keyword evidence="9 12" id="KW-0472">Membrane</keyword>
<name>A0A8J6DE44_GALPY</name>
<dbReference type="InterPro" id="IPR000276">
    <property type="entry name" value="GPCR_Rhodpsn"/>
</dbReference>
<feature type="transmembrane region" description="Helical" evidence="12">
    <location>
        <begin position="531"/>
        <end position="550"/>
    </location>
</feature>
<dbReference type="SUPFAM" id="SSF81321">
    <property type="entry name" value="Family A G protein-coupled receptor-like"/>
    <property type="match status" value="2"/>
</dbReference>
<dbReference type="CDD" id="cd15421">
    <property type="entry name" value="7tmA_OR2T-like"/>
    <property type="match status" value="2"/>
</dbReference>
<feature type="transmembrane region" description="Helical" evidence="12">
    <location>
        <begin position="394"/>
        <end position="416"/>
    </location>
</feature>
<feature type="transmembrane region" description="Helical" evidence="12">
    <location>
        <begin position="65"/>
        <end position="86"/>
    </location>
</feature>
<evidence type="ECO:0000256" key="9">
    <source>
        <dbReference type="ARBA" id="ARBA00023136"/>
    </source>
</evidence>
<comment type="caution">
    <text evidence="14">The sequence shown here is derived from an EMBL/GenBank/DDBJ whole genome shotgun (WGS) entry which is preliminary data.</text>
</comment>
<dbReference type="InterPro" id="IPR017452">
    <property type="entry name" value="GPCR_Rhodpsn_7TM"/>
</dbReference>
<dbReference type="GO" id="GO:0004930">
    <property type="term" value="F:G protein-coupled receptor activity"/>
    <property type="evidence" value="ECO:0007669"/>
    <property type="project" value="UniProtKB-KW"/>
</dbReference>
<evidence type="ECO:0000256" key="2">
    <source>
        <dbReference type="ARBA" id="ARBA00004651"/>
    </source>
</evidence>
<keyword evidence="10 11" id="KW-0807">Transducer</keyword>
<dbReference type="Gene3D" id="1.20.1070.10">
    <property type="entry name" value="Rhodopsin 7-helix transmembrane proteins"/>
    <property type="match status" value="2"/>
</dbReference>
<keyword evidence="7 12" id="KW-1133">Transmembrane helix</keyword>
<keyword evidence="4" id="KW-0716">Sensory transduction</keyword>
<feature type="domain" description="G-protein coupled receptors family 1 profile" evidence="13">
    <location>
        <begin position="375"/>
        <end position="624"/>
    </location>
</feature>
<dbReference type="Pfam" id="PF13853">
    <property type="entry name" value="7tm_4"/>
    <property type="match status" value="2"/>
</dbReference>
<dbReference type="AlphaFoldDB" id="A0A8J6DE44"/>
<evidence type="ECO:0000256" key="8">
    <source>
        <dbReference type="ARBA" id="ARBA00023040"/>
    </source>
</evidence>
<keyword evidence="8 11" id="KW-0297">G-protein coupled receptor</keyword>
<keyword evidence="3" id="KW-1003">Cell membrane</keyword>